<evidence type="ECO:0000313" key="2">
    <source>
        <dbReference type="Proteomes" id="UP000583454"/>
    </source>
</evidence>
<comment type="caution">
    <text evidence="1">The sequence shown here is derived from an EMBL/GenBank/DDBJ whole genome shotgun (WGS) entry which is preliminary data.</text>
</comment>
<evidence type="ECO:0000313" key="1">
    <source>
        <dbReference type="EMBL" id="MBB5758253.1"/>
    </source>
</evidence>
<dbReference type="Proteomes" id="UP000583454">
    <property type="component" value="Unassembled WGS sequence"/>
</dbReference>
<sequence>MPAEAVQAGHEARPDRESVDLSGYPDLVVVYLGFRVGTWRGLLALVGIGRGIAGIQREMPEGLLVHEHLVFGLNHIGMRQYWRDFESLEAFTRSEPHRTWWRDFGRDRSGTAFWHEAYRLSGGMEAIYVGLPNPIGLARFAGARKPVGPFMSSRQRLAG</sequence>
<accession>A0A840ZNA8</accession>
<reference evidence="1 2" key="1">
    <citation type="submission" date="2020-08" db="EMBL/GenBank/DDBJ databases">
        <title>Genomic Encyclopedia of Type Strains, Phase IV (KMG-IV): sequencing the most valuable type-strain genomes for metagenomic binning, comparative biology and taxonomic classification.</title>
        <authorList>
            <person name="Goeker M."/>
        </authorList>
    </citation>
    <scope>NUCLEOTIDE SEQUENCE [LARGE SCALE GENOMIC DNA]</scope>
    <source>
        <strain evidence="1 2">DSM 2163</strain>
    </source>
</reference>
<organism evidence="1 2">
    <name type="scientific">Methylorubrum rhodinum</name>
    <dbReference type="NCBI Taxonomy" id="29428"/>
    <lineage>
        <taxon>Bacteria</taxon>
        <taxon>Pseudomonadati</taxon>
        <taxon>Pseudomonadota</taxon>
        <taxon>Alphaproteobacteria</taxon>
        <taxon>Hyphomicrobiales</taxon>
        <taxon>Methylobacteriaceae</taxon>
        <taxon>Methylorubrum</taxon>
    </lineage>
</organism>
<protein>
    <recommendedName>
        <fullName evidence="3">DUF4188 domain-containing protein</fullName>
    </recommendedName>
</protein>
<evidence type="ECO:0008006" key="3">
    <source>
        <dbReference type="Google" id="ProtNLM"/>
    </source>
</evidence>
<name>A0A840ZNA8_9HYPH</name>
<gene>
    <name evidence="1" type="ORF">HNR00_002971</name>
</gene>
<dbReference type="InterPro" id="IPR025444">
    <property type="entry name" value="Monooxy_af470"/>
</dbReference>
<proteinExistence type="predicted"/>
<dbReference type="EMBL" id="JACHOP010000012">
    <property type="protein sequence ID" value="MBB5758253.1"/>
    <property type="molecule type" value="Genomic_DNA"/>
</dbReference>
<dbReference type="Pfam" id="PF13826">
    <property type="entry name" value="Monooxy_af470-like"/>
    <property type="match status" value="1"/>
</dbReference>
<dbReference type="AlphaFoldDB" id="A0A840ZNA8"/>
<dbReference type="RefSeq" id="WP_183570514.1">
    <property type="nucleotide sequence ID" value="NZ_JACHOP010000012.1"/>
</dbReference>
<keyword evidence="2" id="KW-1185">Reference proteome</keyword>